<feature type="domain" description="PAS" evidence="1">
    <location>
        <begin position="142"/>
        <end position="180"/>
    </location>
</feature>
<accession>I3Z6M5</accession>
<reference evidence="3" key="1">
    <citation type="submission" date="2012-06" db="EMBL/GenBank/DDBJ databases">
        <title>The complete genome of Belliella baltica DSM 15883.</title>
        <authorList>
            <person name="Lucas S."/>
            <person name="Copeland A."/>
            <person name="Lapidus A."/>
            <person name="Goodwin L."/>
            <person name="Pitluck S."/>
            <person name="Peters L."/>
            <person name="Mikhailova N."/>
            <person name="Davenport K."/>
            <person name="Kyrpides N."/>
            <person name="Mavromatis K."/>
            <person name="Pagani I."/>
            <person name="Ivanova N."/>
            <person name="Ovchinnikova G."/>
            <person name="Zeytun A."/>
            <person name="Detter J.C."/>
            <person name="Han C."/>
            <person name="Land M."/>
            <person name="Hauser L."/>
            <person name="Markowitz V."/>
            <person name="Cheng J.-F."/>
            <person name="Hugenholtz P."/>
            <person name="Woyke T."/>
            <person name="Wu D."/>
            <person name="Tindall B."/>
            <person name="Pomrenke H."/>
            <person name="Brambilla E."/>
            <person name="Klenk H.-P."/>
            <person name="Eisen J.A."/>
        </authorList>
    </citation>
    <scope>NUCLEOTIDE SEQUENCE [LARGE SCALE GENOMIC DNA]</scope>
    <source>
        <strain evidence="3">DSM 15883 / CIP 108006 / LMG 21964 / BA134</strain>
    </source>
</reference>
<dbReference type="Gene3D" id="3.30.450.20">
    <property type="entry name" value="PAS domain"/>
    <property type="match status" value="1"/>
</dbReference>
<dbReference type="KEGG" id="bbd:Belba_2333"/>
<dbReference type="InterPro" id="IPR000014">
    <property type="entry name" value="PAS"/>
</dbReference>
<dbReference type="eggNOG" id="COG5002">
    <property type="taxonomic scope" value="Bacteria"/>
</dbReference>
<proteinExistence type="predicted"/>
<evidence type="ECO:0000313" key="2">
    <source>
        <dbReference type="EMBL" id="AFL84893.1"/>
    </source>
</evidence>
<dbReference type="RefSeq" id="WP_014772852.1">
    <property type="nucleotide sequence ID" value="NC_018010.1"/>
</dbReference>
<organism evidence="2 3">
    <name type="scientific">Belliella baltica (strain DSM 15883 / CIP 108006 / LMG 21964 / BA134)</name>
    <dbReference type="NCBI Taxonomy" id="866536"/>
    <lineage>
        <taxon>Bacteria</taxon>
        <taxon>Pseudomonadati</taxon>
        <taxon>Bacteroidota</taxon>
        <taxon>Cytophagia</taxon>
        <taxon>Cytophagales</taxon>
        <taxon>Cyclobacteriaceae</taxon>
        <taxon>Belliella</taxon>
    </lineage>
</organism>
<dbReference type="InterPro" id="IPR035965">
    <property type="entry name" value="PAS-like_dom_sf"/>
</dbReference>
<dbReference type="HOGENOM" id="CLU_1479330_0_0_10"/>
<keyword evidence="3" id="KW-1185">Reference proteome</keyword>
<gene>
    <name evidence="2" type="ordered locus">Belba_2333</name>
</gene>
<dbReference type="OrthoDB" id="9766459at2"/>
<dbReference type="SUPFAM" id="SSF55785">
    <property type="entry name" value="PYP-like sensor domain (PAS domain)"/>
    <property type="match status" value="1"/>
</dbReference>
<sequence length="182" mass="20829">MESQNIYKCHLPDWLLMSGLFYVVITDMEGKYLYVNDFFSKRFTNYDDSYDKKYFTDTVVVEDVQKAIETARACILNPNQAYLVDLKKPLGKGKSTINSRWTFSLLTKDDGTPIGIFSIGYEISDKEEVSSDLAIKLCDLSLVFKNSADAFLLLDSNQKILSYNKSAQKFLGLKFMLEEDVL</sequence>
<evidence type="ECO:0000259" key="1">
    <source>
        <dbReference type="Pfam" id="PF13188"/>
    </source>
</evidence>
<evidence type="ECO:0000313" key="3">
    <source>
        <dbReference type="Proteomes" id="UP000006050"/>
    </source>
</evidence>
<dbReference type="Proteomes" id="UP000006050">
    <property type="component" value="Chromosome"/>
</dbReference>
<dbReference type="STRING" id="866536.Belba_2333"/>
<protein>
    <recommendedName>
        <fullName evidence="1">PAS domain-containing protein</fullName>
    </recommendedName>
</protein>
<dbReference type="AlphaFoldDB" id="I3Z6M5"/>
<dbReference type="EMBL" id="CP003281">
    <property type="protein sequence ID" value="AFL84893.1"/>
    <property type="molecule type" value="Genomic_DNA"/>
</dbReference>
<dbReference type="Pfam" id="PF13188">
    <property type="entry name" value="PAS_8"/>
    <property type="match status" value="1"/>
</dbReference>
<name>I3Z6M5_BELBD</name>